<keyword evidence="3" id="KW-1185">Reference proteome</keyword>
<feature type="domain" description="Bacteriophage T5 Orf172 DNA-binding" evidence="1">
    <location>
        <begin position="90"/>
        <end position="163"/>
    </location>
</feature>
<dbReference type="InterPro" id="IPR018306">
    <property type="entry name" value="Phage_T5_Orf172_DNA-bd"/>
</dbReference>
<dbReference type="Proteomes" id="UP001456562">
    <property type="component" value="Unassembled WGS sequence"/>
</dbReference>
<sequence>MLVRIRLRTVPELVAEFRDSGWKITPHLLRECLRHLRKAGLLTPEPVTDPSADVYDRAARVKDRLRAVSDDVYVRAAQHGGAGWAYAIRDAETQLVKIGMSKDPNKRLRDLPTGAPGQLELIWPREGGSALEAFLHPHFADRHVRGEWFNFTGTDAGAQISQAANNHVGWQG</sequence>
<dbReference type="Pfam" id="PF13455">
    <property type="entry name" value="MUG113"/>
    <property type="match status" value="1"/>
</dbReference>
<organism evidence="2 3">
    <name type="scientific">Streptomyces microflavus</name>
    <name type="common">Streptomyces lipmanii</name>
    <dbReference type="NCBI Taxonomy" id="1919"/>
    <lineage>
        <taxon>Bacteria</taxon>
        <taxon>Bacillati</taxon>
        <taxon>Actinomycetota</taxon>
        <taxon>Actinomycetes</taxon>
        <taxon>Kitasatosporales</taxon>
        <taxon>Streptomycetaceae</taxon>
        <taxon>Streptomyces</taxon>
    </lineage>
</organism>
<evidence type="ECO:0000259" key="1">
    <source>
        <dbReference type="SMART" id="SM00974"/>
    </source>
</evidence>
<accession>A0ABV1QDV4</accession>
<comment type="caution">
    <text evidence="2">The sequence shown here is derived from an EMBL/GenBank/DDBJ whole genome shotgun (WGS) entry which is preliminary data.</text>
</comment>
<gene>
    <name evidence="2" type="ORF">ABR748_34615</name>
</gene>
<dbReference type="RefSeq" id="WP_350241265.1">
    <property type="nucleotide sequence ID" value="NZ_JBEJUE010000055.1"/>
</dbReference>
<proteinExistence type="predicted"/>
<reference evidence="2 3" key="1">
    <citation type="submission" date="2024-01" db="EMBL/GenBank/DDBJ databases">
        <title>Metagenomic exploration of the rhizosphere soil microbial community and their significance in facilitating the development of wild simulated ginseng.</title>
        <authorList>
            <person name="Huang J."/>
        </authorList>
    </citation>
    <scope>NUCLEOTIDE SEQUENCE [LARGE SCALE GENOMIC DNA]</scope>
    <source>
        <strain evidence="2 3">WY141</strain>
    </source>
</reference>
<name>A0ABV1QDV4_STRMI</name>
<dbReference type="EMBL" id="JBEJUE010000055">
    <property type="protein sequence ID" value="MER0429295.1"/>
    <property type="molecule type" value="Genomic_DNA"/>
</dbReference>
<protein>
    <submittedName>
        <fullName evidence="2">GIY-YIG nuclease family protein</fullName>
    </submittedName>
</protein>
<dbReference type="SMART" id="SM00974">
    <property type="entry name" value="T5orf172"/>
    <property type="match status" value="1"/>
</dbReference>
<evidence type="ECO:0000313" key="3">
    <source>
        <dbReference type="Proteomes" id="UP001456562"/>
    </source>
</evidence>
<evidence type="ECO:0000313" key="2">
    <source>
        <dbReference type="EMBL" id="MER0429295.1"/>
    </source>
</evidence>